<dbReference type="RefSeq" id="WP_036340348.1">
    <property type="nucleotide sequence ID" value="NZ_JPMX01000118.1"/>
</dbReference>
<dbReference type="InterPro" id="IPR003918">
    <property type="entry name" value="NADH_UbQ_OxRdtase"/>
</dbReference>
<feature type="transmembrane region" description="Helical" evidence="9">
    <location>
        <begin position="367"/>
        <end position="389"/>
    </location>
</feature>
<evidence type="ECO:0000256" key="7">
    <source>
        <dbReference type="RuleBase" id="RU000320"/>
    </source>
</evidence>
<dbReference type="NCBIfam" id="NF006238">
    <property type="entry name" value="PRK08375.1-4"/>
    <property type="match status" value="1"/>
</dbReference>
<keyword evidence="6 9" id="KW-0472">Membrane</keyword>
<proteinExistence type="inferred from homology"/>
<dbReference type="InterPro" id="IPR050586">
    <property type="entry name" value="CPA3_Na-H_Antiporter_D"/>
</dbReference>
<dbReference type="GO" id="GO:0042773">
    <property type="term" value="P:ATP synthesis coupled electron transport"/>
    <property type="evidence" value="ECO:0007669"/>
    <property type="project" value="InterPro"/>
</dbReference>
<evidence type="ECO:0000313" key="11">
    <source>
        <dbReference type="EMBL" id="KGH44744.1"/>
    </source>
</evidence>
<name>A0A098Y2S5_9ACTN</name>
<keyword evidence="3" id="KW-1003">Cell membrane</keyword>
<feature type="region of interest" description="Disordered" evidence="8">
    <location>
        <begin position="435"/>
        <end position="455"/>
    </location>
</feature>
<dbReference type="GO" id="GO:0005886">
    <property type="term" value="C:plasma membrane"/>
    <property type="evidence" value="ECO:0007669"/>
    <property type="project" value="UniProtKB-SubCell"/>
</dbReference>
<dbReference type="AlphaFoldDB" id="A0A098Y2S5"/>
<feature type="transmembrane region" description="Helical" evidence="9">
    <location>
        <begin position="135"/>
        <end position="152"/>
    </location>
</feature>
<feature type="transmembrane region" description="Helical" evidence="9">
    <location>
        <begin position="269"/>
        <end position="291"/>
    </location>
</feature>
<gene>
    <name evidence="11" type="ORF">IN07_22520</name>
</gene>
<evidence type="ECO:0000256" key="8">
    <source>
        <dbReference type="SAM" id="MobiDB-lite"/>
    </source>
</evidence>
<feature type="transmembrane region" description="Helical" evidence="9">
    <location>
        <begin position="204"/>
        <end position="225"/>
    </location>
</feature>
<comment type="subcellular location">
    <subcellularLocation>
        <location evidence="1">Cell membrane</location>
        <topology evidence="1">Multi-pass membrane protein</topology>
    </subcellularLocation>
    <subcellularLocation>
        <location evidence="7">Membrane</location>
        <topology evidence="7">Multi-pass membrane protein</topology>
    </subcellularLocation>
</comment>
<dbReference type="GO" id="GO:0008137">
    <property type="term" value="F:NADH dehydrogenase (ubiquinone) activity"/>
    <property type="evidence" value="ECO:0007669"/>
    <property type="project" value="InterPro"/>
</dbReference>
<feature type="transmembrane region" description="Helical" evidence="9">
    <location>
        <begin position="111"/>
        <end position="129"/>
    </location>
</feature>
<dbReference type="PANTHER" id="PTHR42703:SF1">
    <property type="entry name" value="NA(+)_H(+) ANTIPORTER SUBUNIT D1"/>
    <property type="match status" value="1"/>
</dbReference>
<dbReference type="Proteomes" id="UP000029713">
    <property type="component" value="Unassembled WGS sequence"/>
</dbReference>
<protein>
    <submittedName>
        <fullName evidence="11">Cation:proton antiporter</fullName>
    </submittedName>
</protein>
<dbReference type="OrthoDB" id="9768329at2"/>
<feature type="transmembrane region" description="Helical" evidence="9">
    <location>
        <begin position="469"/>
        <end position="488"/>
    </location>
</feature>
<comment type="similarity">
    <text evidence="2">Belongs to the CPA3 antiporters (TC 2.A.63) subunit D family.</text>
</comment>
<evidence type="ECO:0000313" key="12">
    <source>
        <dbReference type="Proteomes" id="UP000029713"/>
    </source>
</evidence>
<feature type="domain" description="NADH:quinone oxidoreductase/Mrp antiporter transmembrane" evidence="10">
    <location>
        <begin position="131"/>
        <end position="417"/>
    </location>
</feature>
<feature type="transmembrane region" description="Helical" evidence="9">
    <location>
        <begin position="326"/>
        <end position="346"/>
    </location>
</feature>
<feature type="transmembrane region" description="Helical" evidence="9">
    <location>
        <begin position="36"/>
        <end position="55"/>
    </location>
</feature>
<evidence type="ECO:0000256" key="4">
    <source>
        <dbReference type="ARBA" id="ARBA00022692"/>
    </source>
</evidence>
<sequence>MTGGLLVLPVAGPLLVAGLLALVHHLWPHTTRLDRVAGPAAAGGVLVFAGSLLAATSDGAVPVLQLGGWQPGIAIVFAADTFSAVMLAVTSLLVLVSLPFAAALGEDEDPAFVPLVLVLLAGVSGAVLTADLFNLFVFIEVMLVPSYLLFAAGGGAERLAAARLYVSISLMASTVLLAGVGLLYGVAGTVNLGELAGAAESSPAVGFAGAVVLLALGVKSAVVPLHGWLPQTYSRTGPAVAALFSGLLTKVGVYAVIRLYSVVYGGTPRYLWVIMAVALLTMVVGVLGAVGEHAMRPVLTFHMVSQIGYVFVGLALSTAAGLSATVFFLVQYVLVKTALLMCAGVVEHRYGTGDLDRLGGLVRREPLLAGVFAVSALTLAGIPPLSGFVAKLGLASAAAAAGQYLAVALLVGVSLLTLLSMVKLWNGVFWEPPAEQPGADGDAEPGEASAADGGASPVASALGSRVRPLVLAPPLFLAAAAVVLGLWAEPLLSFSTVAGADLADPAAWVAAVTGR</sequence>
<evidence type="ECO:0000259" key="10">
    <source>
        <dbReference type="Pfam" id="PF00361"/>
    </source>
</evidence>
<dbReference type="PRINTS" id="PR01437">
    <property type="entry name" value="NUOXDRDTASE4"/>
</dbReference>
<evidence type="ECO:0000256" key="1">
    <source>
        <dbReference type="ARBA" id="ARBA00004651"/>
    </source>
</evidence>
<evidence type="ECO:0000256" key="9">
    <source>
        <dbReference type="SAM" id="Phobius"/>
    </source>
</evidence>
<dbReference type="STRING" id="1522368.IN07_22520"/>
<feature type="transmembrane region" description="Helical" evidence="9">
    <location>
        <begin position="164"/>
        <end position="184"/>
    </location>
</feature>
<comment type="caution">
    <text evidence="11">The sequence shown here is derived from an EMBL/GenBank/DDBJ whole genome shotgun (WGS) entry which is preliminary data.</text>
</comment>
<feature type="transmembrane region" description="Helical" evidence="9">
    <location>
        <begin position="237"/>
        <end position="257"/>
    </location>
</feature>
<dbReference type="Pfam" id="PF00361">
    <property type="entry name" value="Proton_antipo_M"/>
    <property type="match status" value="1"/>
</dbReference>
<feature type="transmembrane region" description="Helical" evidence="9">
    <location>
        <begin position="401"/>
        <end position="422"/>
    </location>
</feature>
<evidence type="ECO:0000256" key="5">
    <source>
        <dbReference type="ARBA" id="ARBA00022989"/>
    </source>
</evidence>
<feature type="transmembrane region" description="Helical" evidence="9">
    <location>
        <begin position="75"/>
        <end position="104"/>
    </location>
</feature>
<accession>A0A098Y2S5</accession>
<dbReference type="InterPro" id="IPR001750">
    <property type="entry name" value="ND/Mrp_TM"/>
</dbReference>
<evidence type="ECO:0000256" key="2">
    <source>
        <dbReference type="ARBA" id="ARBA00005346"/>
    </source>
</evidence>
<keyword evidence="12" id="KW-1185">Reference proteome</keyword>
<dbReference type="EMBL" id="JPMX01000118">
    <property type="protein sequence ID" value="KGH44744.1"/>
    <property type="molecule type" value="Genomic_DNA"/>
</dbReference>
<reference evidence="11 12" key="1">
    <citation type="submission" date="2014-07" db="EMBL/GenBank/DDBJ databases">
        <title>Biosystematic studies on Modestobacter strains isolated from extreme hyper-arid desert soil and from historic building.</title>
        <authorList>
            <person name="Bukarasam K."/>
            <person name="Bull A."/>
            <person name="Girard G."/>
            <person name="van Wezel G."/>
            <person name="Goodfellow M."/>
        </authorList>
    </citation>
    <scope>NUCLEOTIDE SEQUENCE [LARGE SCALE GENOMIC DNA]</scope>
    <source>
        <strain evidence="11 12">KNN45-2b</strain>
    </source>
</reference>
<organism evidence="11 12">
    <name type="scientific">Modestobacter caceresii</name>
    <dbReference type="NCBI Taxonomy" id="1522368"/>
    <lineage>
        <taxon>Bacteria</taxon>
        <taxon>Bacillati</taxon>
        <taxon>Actinomycetota</taxon>
        <taxon>Actinomycetes</taxon>
        <taxon>Geodermatophilales</taxon>
        <taxon>Geodermatophilaceae</taxon>
        <taxon>Modestobacter</taxon>
    </lineage>
</organism>
<evidence type="ECO:0000256" key="6">
    <source>
        <dbReference type="ARBA" id="ARBA00023136"/>
    </source>
</evidence>
<feature type="transmembrane region" description="Helical" evidence="9">
    <location>
        <begin position="6"/>
        <end position="24"/>
    </location>
</feature>
<keyword evidence="5 9" id="KW-1133">Transmembrane helix</keyword>
<feature type="transmembrane region" description="Helical" evidence="9">
    <location>
        <begin position="298"/>
        <end position="320"/>
    </location>
</feature>
<keyword evidence="4 7" id="KW-0812">Transmembrane</keyword>
<dbReference type="PANTHER" id="PTHR42703">
    <property type="entry name" value="NADH DEHYDROGENASE"/>
    <property type="match status" value="1"/>
</dbReference>
<evidence type="ECO:0000256" key="3">
    <source>
        <dbReference type="ARBA" id="ARBA00022475"/>
    </source>
</evidence>